<evidence type="ECO:0000313" key="11">
    <source>
        <dbReference type="Proteomes" id="UP000320216"/>
    </source>
</evidence>
<keyword evidence="6" id="KW-0342">GTP-binding</keyword>
<feature type="domain" description="Coenzyme F420:L-glutamate ligase-like" evidence="9">
    <location>
        <begin position="57"/>
        <end position="261"/>
    </location>
</feature>
<keyword evidence="11" id="KW-1185">Reference proteome</keyword>
<keyword evidence="3" id="KW-0547">Nucleotide-binding</keyword>
<dbReference type="AlphaFoldDB" id="A0A5B8M367"/>
<evidence type="ECO:0000313" key="10">
    <source>
        <dbReference type="EMBL" id="QDZ14601.1"/>
    </source>
</evidence>
<gene>
    <name evidence="10" type="primary">cofE</name>
    <name evidence="10" type="ORF">FPZ11_07380</name>
</gene>
<dbReference type="EC" id="6.3.2.31" evidence="10"/>
<evidence type="ECO:0000256" key="2">
    <source>
        <dbReference type="ARBA" id="ARBA00022723"/>
    </source>
</evidence>
<feature type="compositionally biased region" description="Low complexity" evidence="8">
    <location>
        <begin position="31"/>
        <end position="46"/>
    </location>
</feature>
<reference evidence="10 11" key="1">
    <citation type="submission" date="2019-07" db="EMBL/GenBank/DDBJ databases">
        <title>Full genome sequence of Humibacter sp. WJ7-1.</title>
        <authorList>
            <person name="Im W.-T."/>
        </authorList>
    </citation>
    <scope>NUCLEOTIDE SEQUENCE [LARGE SCALE GENOMIC DNA]</scope>
    <source>
        <strain evidence="10 11">WJ7-1</strain>
    </source>
</reference>
<proteinExistence type="predicted"/>
<evidence type="ECO:0000256" key="1">
    <source>
        <dbReference type="ARBA" id="ARBA00022598"/>
    </source>
</evidence>
<dbReference type="GO" id="GO:0052618">
    <property type="term" value="F:coenzyme F420-0:L-glutamate ligase activity"/>
    <property type="evidence" value="ECO:0007669"/>
    <property type="project" value="UniProtKB-EC"/>
</dbReference>
<evidence type="ECO:0000256" key="6">
    <source>
        <dbReference type="ARBA" id="ARBA00023134"/>
    </source>
</evidence>
<dbReference type="NCBIfam" id="TIGR03552">
    <property type="entry name" value="F420_cofC"/>
    <property type="match status" value="1"/>
</dbReference>
<keyword evidence="2" id="KW-0479">Metal-binding</keyword>
<dbReference type="EMBL" id="CP042305">
    <property type="protein sequence ID" value="QDZ14601.1"/>
    <property type="molecule type" value="Genomic_DNA"/>
</dbReference>
<accession>A0A5B8M367</accession>
<keyword evidence="5" id="KW-0630">Potassium</keyword>
<evidence type="ECO:0000259" key="9">
    <source>
        <dbReference type="Pfam" id="PF01996"/>
    </source>
</evidence>
<dbReference type="NCBIfam" id="TIGR01916">
    <property type="entry name" value="F420_cofE"/>
    <property type="match status" value="1"/>
</dbReference>
<name>A0A5B8M367_9MICO</name>
<evidence type="ECO:0000256" key="3">
    <source>
        <dbReference type="ARBA" id="ARBA00022741"/>
    </source>
</evidence>
<dbReference type="InterPro" id="IPR002835">
    <property type="entry name" value="CofC"/>
</dbReference>
<dbReference type="KEGG" id="huw:FPZ11_07380"/>
<dbReference type="GO" id="GO:0005525">
    <property type="term" value="F:GTP binding"/>
    <property type="evidence" value="ECO:0007669"/>
    <property type="project" value="UniProtKB-KW"/>
</dbReference>
<dbReference type="PANTHER" id="PTHR47917">
    <property type="match status" value="1"/>
</dbReference>
<keyword evidence="1 10" id="KW-0436">Ligase</keyword>
<dbReference type="SUPFAM" id="SSF53448">
    <property type="entry name" value="Nucleotide-diphospho-sugar transferases"/>
    <property type="match status" value="1"/>
</dbReference>
<dbReference type="PANTHER" id="PTHR47917:SF1">
    <property type="entry name" value="COENZYME F420:L-GLUTAMATE LIGASE"/>
    <property type="match status" value="1"/>
</dbReference>
<dbReference type="Gene3D" id="3.90.550.10">
    <property type="entry name" value="Spore Coat Polysaccharide Biosynthesis Protein SpsA, Chain A"/>
    <property type="match status" value="1"/>
</dbReference>
<dbReference type="Gene3D" id="3.30.1330.100">
    <property type="entry name" value="CofE-like"/>
    <property type="match status" value="2"/>
</dbReference>
<keyword evidence="7" id="KW-0464">Manganese</keyword>
<sequence length="530" mass="54049">MSGAPSMREPEHSEHAESPSTRFARSGSADASTSPEAPPSAEAPTTGAITAWPVPGIPEIAPGDDLAAIVAGALEADAAAHPERALRSGDILIVTSKIVSKAEGRVVAADDREQAITDETVRVVATRAYDGGVTRIVENRQGVVGAAAGVDASNVADGSVLLLPRDPDASARALLAAWNARFGIELGVIISDTLGRTWRIGQTDLAIGAAGVRVVDDLRGQTDAAGRALAVTQPAVGDELAALGDLVKGKASGCPVAVVRGTARLLEPQRSAPFTAGRSLTRTGQGDMFRLGTDEALAEGYRSGLAAGLALATGARPRWTVVVPFKGGDGAKSRFAGEAGLDRRRLSSAFLLDTLDAIRTAVAVDAVIVVSSEPSLAETVHSRADAIVPDPSAGLNAAVAAGVLAAHRLHPGSFVAVLVGDLPALRGEDLDAALRSAVDAARHGHPYSFVPDADGTGTTAITAAPGATISSRFGRGSAALHRDAGFVELVVATGSSLRQDVDDPRTLEAFRGSFGSATEDLLAARPSFAR</sequence>
<dbReference type="GO" id="GO:0046872">
    <property type="term" value="F:metal ion binding"/>
    <property type="evidence" value="ECO:0007669"/>
    <property type="project" value="UniProtKB-KW"/>
</dbReference>
<dbReference type="GO" id="GO:0043814">
    <property type="term" value="F:phospholactate guanylyltransferase activity"/>
    <property type="evidence" value="ECO:0007669"/>
    <property type="project" value="InterPro"/>
</dbReference>
<evidence type="ECO:0000256" key="7">
    <source>
        <dbReference type="ARBA" id="ARBA00023211"/>
    </source>
</evidence>
<dbReference type="InterPro" id="IPR029044">
    <property type="entry name" value="Nucleotide-diphossugar_trans"/>
</dbReference>
<organism evidence="10 11">
    <name type="scientific">Humibacter ginsenosidimutans</name>
    <dbReference type="NCBI Taxonomy" id="2599293"/>
    <lineage>
        <taxon>Bacteria</taxon>
        <taxon>Bacillati</taxon>
        <taxon>Actinomycetota</taxon>
        <taxon>Actinomycetes</taxon>
        <taxon>Micrococcales</taxon>
        <taxon>Microbacteriaceae</taxon>
        <taxon>Humibacter</taxon>
    </lineage>
</organism>
<keyword evidence="4" id="KW-0460">Magnesium</keyword>
<protein>
    <submittedName>
        <fullName evidence="10">Coenzyme F420-0:L-glutamate ligase</fullName>
        <ecNumber evidence="10">6.3.2.31</ecNumber>
    </submittedName>
</protein>
<dbReference type="SUPFAM" id="SSF144010">
    <property type="entry name" value="CofE-like"/>
    <property type="match status" value="1"/>
</dbReference>
<dbReference type="OrthoDB" id="9788295at2"/>
<dbReference type="InterPro" id="IPR008225">
    <property type="entry name" value="F420-0_g-glutamyl_ligase"/>
</dbReference>
<evidence type="ECO:0000256" key="5">
    <source>
        <dbReference type="ARBA" id="ARBA00022958"/>
    </source>
</evidence>
<dbReference type="InterPro" id="IPR002847">
    <property type="entry name" value="F420-0_gamma-glut_ligase-dom"/>
</dbReference>
<evidence type="ECO:0000256" key="8">
    <source>
        <dbReference type="SAM" id="MobiDB-lite"/>
    </source>
</evidence>
<evidence type="ECO:0000256" key="4">
    <source>
        <dbReference type="ARBA" id="ARBA00022842"/>
    </source>
</evidence>
<dbReference type="Proteomes" id="UP000320216">
    <property type="component" value="Chromosome"/>
</dbReference>
<feature type="compositionally biased region" description="Basic and acidic residues" evidence="8">
    <location>
        <begin position="8"/>
        <end position="17"/>
    </location>
</feature>
<feature type="region of interest" description="Disordered" evidence="8">
    <location>
        <begin position="1"/>
        <end position="53"/>
    </location>
</feature>
<dbReference type="Pfam" id="PF01996">
    <property type="entry name" value="F420_ligase"/>
    <property type="match status" value="1"/>
</dbReference>